<dbReference type="Proteomes" id="UP000002601">
    <property type="component" value="Chromosome"/>
</dbReference>
<reference evidence="4 5" key="1">
    <citation type="submission" date="2009-06" db="EMBL/GenBank/DDBJ databases">
        <title>Complete sequence of Desulfovibrio salexigens DSM 2638.</title>
        <authorList>
            <consortium name="US DOE Joint Genome Institute"/>
            <person name="Lucas S."/>
            <person name="Copeland A."/>
            <person name="Lapidus A."/>
            <person name="Glavina del Rio T."/>
            <person name="Tice H."/>
            <person name="Bruce D."/>
            <person name="Goodwin L."/>
            <person name="Pitluck S."/>
            <person name="Munk A.C."/>
            <person name="Brettin T."/>
            <person name="Detter J.C."/>
            <person name="Han C."/>
            <person name="Tapia R."/>
            <person name="Larimer F."/>
            <person name="Land M."/>
            <person name="Hauser L."/>
            <person name="Kyrpides N."/>
            <person name="Anderson I."/>
            <person name="Wall J.D."/>
            <person name="Arkin A.P."/>
            <person name="Dehal P."/>
            <person name="Chivian D."/>
            <person name="Giles B."/>
            <person name="Hazen T.C."/>
        </authorList>
    </citation>
    <scope>NUCLEOTIDE SEQUENCE [LARGE SCALE GENOMIC DNA]</scope>
    <source>
        <strain evidence="5">ATCC 14822 / DSM 2638 / NCIMB 8403 / VKM B-1763</strain>
    </source>
</reference>
<name>C6BXW3_MARSD</name>
<dbReference type="InterPro" id="IPR038152">
    <property type="entry name" value="Carbam_trans_C_sf"/>
</dbReference>
<evidence type="ECO:0000313" key="4">
    <source>
        <dbReference type="EMBL" id="ACS78671.1"/>
    </source>
</evidence>
<dbReference type="Pfam" id="PF02543">
    <property type="entry name" value="Carbam_trans_N"/>
    <property type="match status" value="1"/>
</dbReference>
<dbReference type="KEGG" id="dsa:Desal_0605"/>
<dbReference type="SUPFAM" id="SSF53067">
    <property type="entry name" value="Actin-like ATPase domain"/>
    <property type="match status" value="1"/>
</dbReference>
<protein>
    <submittedName>
        <fullName evidence="4">Carbamoyltransferase</fullName>
    </submittedName>
</protein>
<proteinExistence type="inferred from homology"/>
<keyword evidence="4" id="KW-0808">Transferase</keyword>
<dbReference type="AlphaFoldDB" id="C6BXW3"/>
<keyword evidence="5" id="KW-1185">Reference proteome</keyword>
<dbReference type="OrthoDB" id="9780777at2"/>
<dbReference type="InterPro" id="IPR003696">
    <property type="entry name" value="Carbtransf_dom"/>
</dbReference>
<gene>
    <name evidence="4" type="ordered locus">Desal_0605</name>
</gene>
<evidence type="ECO:0000313" key="5">
    <source>
        <dbReference type="Proteomes" id="UP000002601"/>
    </source>
</evidence>
<accession>C6BXW3</accession>
<evidence type="ECO:0000256" key="1">
    <source>
        <dbReference type="ARBA" id="ARBA00006129"/>
    </source>
</evidence>
<dbReference type="InterPro" id="IPR043129">
    <property type="entry name" value="ATPase_NBD"/>
</dbReference>
<feature type="domain" description="Carbamoyltransferase" evidence="2">
    <location>
        <begin position="5"/>
        <end position="352"/>
    </location>
</feature>
<sequence>MHEVILGISAYYHDSAAVIMVDGEIVAAAQEERFTRIKHDESFPINAIKYVLEESGYSLSEVKAVAFYDKPLLKFERLLETYNGFAPTGLKSFVSAIPVWIKEKLFMRRMINEELAKIGPTSAKLLFPEHHLSHGASAFYPSPFQEAAILTVDGVGEWATTTISKGEGNDITVLKELQFPHSVGLFYSAATAFCGFKVNSGEYKLMGLAPYGNSQSPKIKEWKKAIFDNLVDLKSDGSLLLNMDYFSYATELTMFKKAKWEALFGIPAREPETEIQQEYMDLAYAVQEATEEIVFALAKAAKKLTNSRNLVMAGGVALNCVANGKLIRSKIFDKIWIQPASGDAGGSLGAALAAHHIWLGNKRVANPDDSMRGAYLGPEFSEQDILRMAKRQKAPFHKHDSFKELCSKVTDLMTEGKAIGWFQGRMEFGPRALGGRSIIGDPRHPEMQKKLNLKIKFREGFRPFAPSVLEEQVSRYFEMEGDSPYMLVVAPVVEDMRKPIPDNYHEMPMYERLYQERSDLPAITHVDFSARVQSVSKKTNPRYWELINTFSEKEDCGVVVNTSFNVRGEPIVCTPHDAYVCFMRTNMDALVVGDFLFIKEEQPKWEDGVDWTKQFELD</sequence>
<dbReference type="PANTHER" id="PTHR34847">
    <property type="entry name" value="NODULATION PROTEIN U"/>
    <property type="match status" value="1"/>
</dbReference>
<dbReference type="Gene3D" id="3.30.420.40">
    <property type="match status" value="2"/>
</dbReference>
<evidence type="ECO:0000259" key="3">
    <source>
        <dbReference type="Pfam" id="PF16861"/>
    </source>
</evidence>
<dbReference type="InterPro" id="IPR031730">
    <property type="entry name" value="Carbam_trans_C"/>
</dbReference>
<organism evidence="4 5">
    <name type="scientific">Maridesulfovibrio salexigens (strain ATCC 14822 / DSM 2638 / NCIMB 8403 / VKM B-1763)</name>
    <name type="common">Desulfovibrio salexigens</name>
    <dbReference type="NCBI Taxonomy" id="526222"/>
    <lineage>
        <taxon>Bacteria</taxon>
        <taxon>Pseudomonadati</taxon>
        <taxon>Thermodesulfobacteriota</taxon>
        <taxon>Desulfovibrionia</taxon>
        <taxon>Desulfovibrionales</taxon>
        <taxon>Desulfovibrionaceae</taxon>
        <taxon>Maridesulfovibrio</taxon>
    </lineage>
</organism>
<dbReference type="CDD" id="cd24098">
    <property type="entry name" value="ASKHA_NBD_TobZ_N"/>
    <property type="match status" value="1"/>
</dbReference>
<dbReference type="HOGENOM" id="CLU_014411_2_0_7"/>
<evidence type="ECO:0000259" key="2">
    <source>
        <dbReference type="Pfam" id="PF02543"/>
    </source>
</evidence>
<dbReference type="eggNOG" id="COG2192">
    <property type="taxonomic scope" value="Bacteria"/>
</dbReference>
<dbReference type="Pfam" id="PF16861">
    <property type="entry name" value="Carbam_trans_C"/>
    <property type="match status" value="1"/>
</dbReference>
<dbReference type="InterPro" id="IPR051338">
    <property type="entry name" value="NodU/CmcH_Carbamoyltrnsfr"/>
</dbReference>
<dbReference type="Gene3D" id="3.90.870.20">
    <property type="entry name" value="Carbamoyltransferase, C-terminal domain"/>
    <property type="match status" value="1"/>
</dbReference>
<dbReference type="RefSeq" id="WP_015850490.1">
    <property type="nucleotide sequence ID" value="NC_012881.1"/>
</dbReference>
<dbReference type="STRING" id="526222.Desal_0605"/>
<dbReference type="EMBL" id="CP001649">
    <property type="protein sequence ID" value="ACS78671.1"/>
    <property type="molecule type" value="Genomic_DNA"/>
</dbReference>
<comment type="similarity">
    <text evidence="1">Belongs to the NodU/CmcH family.</text>
</comment>
<dbReference type="PANTHER" id="PTHR34847:SF1">
    <property type="entry name" value="NODULATION PROTEIN U"/>
    <property type="match status" value="1"/>
</dbReference>
<dbReference type="GO" id="GO:0016740">
    <property type="term" value="F:transferase activity"/>
    <property type="evidence" value="ECO:0007669"/>
    <property type="project" value="UniProtKB-KW"/>
</dbReference>
<feature type="domain" description="Carbamoyltransferase C-terminal" evidence="3">
    <location>
        <begin position="411"/>
        <end position="598"/>
    </location>
</feature>